<reference evidence="3 4" key="2">
    <citation type="submission" date="2020-03" db="EMBL/GenBank/DDBJ databases">
        <authorList>
            <person name="Ichikawa N."/>
            <person name="Kimura A."/>
            <person name="Kitahashi Y."/>
            <person name="Uohara A."/>
        </authorList>
    </citation>
    <scope>NUCLEOTIDE SEQUENCE [LARGE SCALE GENOMIC DNA]</scope>
    <source>
        <strain evidence="3 4">NBRC 105367</strain>
    </source>
</reference>
<gene>
    <name evidence="3" type="ORF">Psuf_007150</name>
</gene>
<feature type="transmembrane region" description="Helical" evidence="2">
    <location>
        <begin position="155"/>
        <end position="179"/>
    </location>
</feature>
<dbReference type="NCBIfam" id="TIGR04222">
    <property type="entry name" value="near_uncomplex"/>
    <property type="match status" value="1"/>
</dbReference>
<dbReference type="AlphaFoldDB" id="A0A6F8YBA7"/>
<organism evidence="3 4">
    <name type="scientific">Phytohabitans suffuscus</name>
    <dbReference type="NCBI Taxonomy" id="624315"/>
    <lineage>
        <taxon>Bacteria</taxon>
        <taxon>Bacillati</taxon>
        <taxon>Actinomycetota</taxon>
        <taxon>Actinomycetes</taxon>
        <taxon>Micromonosporales</taxon>
        <taxon>Micromonosporaceae</taxon>
    </lineage>
</organism>
<keyword evidence="2" id="KW-0812">Transmembrane</keyword>
<dbReference type="KEGG" id="psuu:Psuf_007150"/>
<protein>
    <recommendedName>
        <fullName evidence="5">TIGR04222 domain-containing membrane protein</fullName>
    </recommendedName>
</protein>
<evidence type="ECO:0000256" key="1">
    <source>
        <dbReference type="SAM" id="MobiDB-lite"/>
    </source>
</evidence>
<evidence type="ECO:0000313" key="3">
    <source>
        <dbReference type="EMBL" id="BCB83402.1"/>
    </source>
</evidence>
<feature type="region of interest" description="Disordered" evidence="1">
    <location>
        <begin position="284"/>
        <end position="314"/>
    </location>
</feature>
<evidence type="ECO:0000256" key="2">
    <source>
        <dbReference type="SAM" id="Phobius"/>
    </source>
</evidence>
<keyword evidence="2" id="KW-0472">Membrane</keyword>
<keyword evidence="4" id="KW-1185">Reference proteome</keyword>
<dbReference type="EMBL" id="AP022871">
    <property type="protein sequence ID" value="BCB83402.1"/>
    <property type="molecule type" value="Genomic_DNA"/>
</dbReference>
<evidence type="ECO:0000313" key="4">
    <source>
        <dbReference type="Proteomes" id="UP000503011"/>
    </source>
</evidence>
<evidence type="ECO:0008006" key="5">
    <source>
        <dbReference type="Google" id="ProtNLM"/>
    </source>
</evidence>
<name>A0A6F8YBA7_9ACTN</name>
<sequence length="314" mass="31976">MVHTGRMETVLAAQGDTWGIPGQTFLALFAGAAGVLVIAALIHRAVLFAGHHTPVDRLGPQQVAYLNGRDKLAVYSSLAGLRGAGAIEVAPGRTLTASGPMPAGATPLDQAVYNAASQRVRARDVADDQWVKMALDSLRDDLERRGLAPSQGTRVAARTVPMTMLALLAVGLVRLVAGISGGKPVGFLIALLLVWALVTLVFFRTIPSRTRAARRALDQLRRQHSYLAPSMGPAWATYGAAGLALGVGLYGAASLWQADAAFAEEAEIQRQYASTAGSGGYYGDSGGSDSGGSDSGGGDGGGGGCGGGCGGCGG</sequence>
<proteinExistence type="predicted"/>
<feature type="transmembrane region" description="Helical" evidence="2">
    <location>
        <begin position="20"/>
        <end position="42"/>
    </location>
</feature>
<keyword evidence="2" id="KW-1133">Transmembrane helix</keyword>
<accession>A0A6F8YBA7</accession>
<dbReference type="InterPro" id="IPR026467">
    <property type="entry name" value="Ser/Gly_Cys_C_dom"/>
</dbReference>
<dbReference type="Proteomes" id="UP000503011">
    <property type="component" value="Chromosome"/>
</dbReference>
<feature type="transmembrane region" description="Helical" evidence="2">
    <location>
        <begin position="185"/>
        <end position="206"/>
    </location>
</feature>
<reference evidence="3 4" key="1">
    <citation type="submission" date="2020-03" db="EMBL/GenBank/DDBJ databases">
        <title>Whole genome shotgun sequence of Phytohabitans suffuscus NBRC 105367.</title>
        <authorList>
            <person name="Komaki H."/>
            <person name="Tamura T."/>
        </authorList>
    </citation>
    <scope>NUCLEOTIDE SEQUENCE [LARGE SCALE GENOMIC DNA]</scope>
    <source>
        <strain evidence="3 4">NBRC 105367</strain>
    </source>
</reference>